<keyword evidence="2" id="KW-1185">Reference proteome</keyword>
<evidence type="ECO:0000313" key="1">
    <source>
        <dbReference type="EMBL" id="MCZ0703869.1"/>
    </source>
</evidence>
<dbReference type="Gene3D" id="3.30.1240.10">
    <property type="match status" value="1"/>
</dbReference>
<gene>
    <name evidence="1" type="ORF">OWO01_11665</name>
</gene>
<keyword evidence="1" id="KW-0378">Hydrolase</keyword>
<dbReference type="RefSeq" id="WP_268780632.1">
    <property type="nucleotide sequence ID" value="NZ_JAPRAT010000023.1"/>
</dbReference>
<dbReference type="InterPro" id="IPR036412">
    <property type="entry name" value="HAD-like_sf"/>
</dbReference>
<dbReference type="InterPro" id="IPR000150">
    <property type="entry name" value="Cof"/>
</dbReference>
<dbReference type="AlphaFoldDB" id="A0A9J6REI2"/>
<dbReference type="SFLD" id="SFLDS00003">
    <property type="entry name" value="Haloacid_Dehalogenase"/>
    <property type="match status" value="1"/>
</dbReference>
<dbReference type="GO" id="GO:0000287">
    <property type="term" value="F:magnesium ion binding"/>
    <property type="evidence" value="ECO:0007669"/>
    <property type="project" value="TreeGrafter"/>
</dbReference>
<dbReference type="Gene3D" id="3.40.50.1000">
    <property type="entry name" value="HAD superfamily/HAD-like"/>
    <property type="match status" value="1"/>
</dbReference>
<evidence type="ECO:0000313" key="2">
    <source>
        <dbReference type="Proteomes" id="UP001084197"/>
    </source>
</evidence>
<name>A0A9J6REI2_9BACI</name>
<organism evidence="1 2">
    <name type="scientific">Natronobacillus azotifigens</name>
    <dbReference type="NCBI Taxonomy" id="472978"/>
    <lineage>
        <taxon>Bacteria</taxon>
        <taxon>Bacillati</taxon>
        <taxon>Bacillota</taxon>
        <taxon>Bacilli</taxon>
        <taxon>Bacillales</taxon>
        <taxon>Bacillaceae</taxon>
        <taxon>Natronobacillus</taxon>
    </lineage>
</organism>
<reference evidence="1" key="1">
    <citation type="submission" date="2022-11" db="EMBL/GenBank/DDBJ databases">
        <title>WGS of Natronobacillus azotifigens 24KS-1, an anaerobic diazotrophic haloalkaliphile from soda-rich habitats.</title>
        <authorList>
            <person name="Sorokin D.Y."/>
            <person name="Merkel A.Y."/>
        </authorList>
    </citation>
    <scope>NUCLEOTIDE SEQUENCE</scope>
    <source>
        <strain evidence="1">24KS-1</strain>
    </source>
</reference>
<dbReference type="GO" id="GO:0016791">
    <property type="term" value="F:phosphatase activity"/>
    <property type="evidence" value="ECO:0007669"/>
    <property type="project" value="TreeGrafter"/>
</dbReference>
<dbReference type="PANTHER" id="PTHR10000">
    <property type="entry name" value="PHOSPHOSERINE PHOSPHATASE"/>
    <property type="match status" value="1"/>
</dbReference>
<dbReference type="GO" id="GO:0005829">
    <property type="term" value="C:cytosol"/>
    <property type="evidence" value="ECO:0007669"/>
    <property type="project" value="TreeGrafter"/>
</dbReference>
<protein>
    <submittedName>
        <fullName evidence="1">HAD family hydrolase</fullName>
    </submittedName>
</protein>
<comment type="caution">
    <text evidence="1">The sequence shown here is derived from an EMBL/GenBank/DDBJ whole genome shotgun (WGS) entry which is preliminary data.</text>
</comment>
<proteinExistence type="predicted"/>
<dbReference type="InterPro" id="IPR023214">
    <property type="entry name" value="HAD_sf"/>
</dbReference>
<accession>A0A9J6REI2</accession>
<dbReference type="NCBIfam" id="TIGR00099">
    <property type="entry name" value="Cof-subfamily"/>
    <property type="match status" value="1"/>
</dbReference>
<dbReference type="InterPro" id="IPR006379">
    <property type="entry name" value="HAD-SF_hydro_IIB"/>
</dbReference>
<sequence>MTLPKMIVLDLDGTLLDSNKNVSGRTVKLLTELKEKGVQLVFATARPPRVTVFKGIDLTTLGTLIFYNGALFDCALTKKQIHFGIPHRTAQKVIDYCNELDPEANLSVEIKDHWFSFKPLDYREFMHVDHNPVVIEQEHVSSQDCTKILLTDFPFANQLVTTYQNELNVIVTDQGRLTQIMAKEASKEQAIAHLLKTHQLDFDDVLCFGDDYNDLGLFQACGYAVAMGNAVDELKEIADEVTSSNDEEGVANVLEKLKNRE</sequence>
<dbReference type="SFLD" id="SFLDG01140">
    <property type="entry name" value="C2.B:_Phosphomannomutase_and_P"/>
    <property type="match status" value="1"/>
</dbReference>
<dbReference type="EMBL" id="JAPRAT010000023">
    <property type="protein sequence ID" value="MCZ0703869.1"/>
    <property type="molecule type" value="Genomic_DNA"/>
</dbReference>
<dbReference type="SUPFAM" id="SSF56784">
    <property type="entry name" value="HAD-like"/>
    <property type="match status" value="1"/>
</dbReference>
<dbReference type="PANTHER" id="PTHR10000:SF8">
    <property type="entry name" value="HAD SUPERFAMILY HYDROLASE-LIKE, TYPE 3"/>
    <property type="match status" value="1"/>
</dbReference>
<dbReference type="Pfam" id="PF08282">
    <property type="entry name" value="Hydrolase_3"/>
    <property type="match status" value="1"/>
</dbReference>
<dbReference type="Proteomes" id="UP001084197">
    <property type="component" value="Unassembled WGS sequence"/>
</dbReference>
<dbReference type="NCBIfam" id="TIGR01484">
    <property type="entry name" value="HAD-SF-IIB"/>
    <property type="match status" value="1"/>
</dbReference>